<dbReference type="InterPro" id="IPR050282">
    <property type="entry name" value="Cycloisomerase_2"/>
</dbReference>
<dbReference type="GO" id="GO:0006006">
    <property type="term" value="P:glucose metabolic process"/>
    <property type="evidence" value="ECO:0007669"/>
    <property type="project" value="UniProtKB-KW"/>
</dbReference>
<dbReference type="GO" id="GO:0005829">
    <property type="term" value="C:cytosol"/>
    <property type="evidence" value="ECO:0007669"/>
    <property type="project" value="TreeGrafter"/>
</dbReference>
<dbReference type="PANTHER" id="PTHR30344:SF1">
    <property type="entry name" value="6-PHOSPHOGLUCONOLACTONASE"/>
    <property type="match status" value="1"/>
</dbReference>
<gene>
    <name evidence="3" type="ORF">A3860_10655</name>
</gene>
<dbReference type="SUPFAM" id="SSF51004">
    <property type="entry name" value="C-terminal (heme d1) domain of cytochrome cd1-nitrite reductase"/>
    <property type="match status" value="1"/>
</dbReference>
<keyword evidence="2" id="KW-0313">Glucose metabolism</keyword>
<dbReference type="FunFam" id="2.130.10.10:FF:000306">
    <property type="entry name" value="3-carboxymuconate cyclase"/>
    <property type="match status" value="1"/>
</dbReference>
<evidence type="ECO:0000313" key="4">
    <source>
        <dbReference type="Proteomes" id="UP000192796"/>
    </source>
</evidence>
<proteinExistence type="inferred from homology"/>
<dbReference type="STRING" id="1703345.A3860_10655"/>
<protein>
    <submittedName>
        <fullName evidence="3">3-carboxymuconate cyclase</fullName>
    </submittedName>
</protein>
<dbReference type="GO" id="GO:0017057">
    <property type="term" value="F:6-phosphogluconolactonase activity"/>
    <property type="evidence" value="ECO:0007669"/>
    <property type="project" value="TreeGrafter"/>
</dbReference>
<sequence>MKYIWRLILLLAIPVIGECQMNYYLLIGTYTKGKSEGLYVYKMNTETGDVVAISKATAANPSYLDVSPDEKFVYAVNEDANDKGSVSVFAFDKSNGALKYIDKQTSGGDHPCYVAVNKTGKWVAVANYTGGSFSTLPIMANGTLGTPTTIQHTGSSINKERQEKPHVHSTVFSPDDKYIFVPDLGIDKVMIYSFNAGSGKPEPAKQPFVKATEGYGPRHFTFHPNGKLAYLVEEMGGAVAAYKYKDGKLTFIQHISAYPADFTGKKWSADIHISPDGKFLYASNRTPANTIAIFSIDSKSGKLKALGYESTKGDVPRNFTIDPTGNFLLVANQETDNIVIFKRNKETGLLTDTGKRIEAGNPVCLKWVGEK</sequence>
<name>A0A1V9FFA7_9BACT</name>
<keyword evidence="2" id="KW-0119">Carbohydrate metabolism</keyword>
<evidence type="ECO:0000256" key="1">
    <source>
        <dbReference type="ARBA" id="ARBA00005564"/>
    </source>
</evidence>
<dbReference type="InterPro" id="IPR019405">
    <property type="entry name" value="Lactonase_7-beta_prop"/>
</dbReference>
<evidence type="ECO:0000256" key="2">
    <source>
        <dbReference type="ARBA" id="ARBA00022526"/>
    </source>
</evidence>
<dbReference type="AlphaFoldDB" id="A0A1V9FFA7"/>
<dbReference type="Pfam" id="PF10282">
    <property type="entry name" value="Lactonase"/>
    <property type="match status" value="1"/>
</dbReference>
<dbReference type="EMBL" id="LVYD01000124">
    <property type="protein sequence ID" value="OQP57020.1"/>
    <property type="molecule type" value="Genomic_DNA"/>
</dbReference>
<dbReference type="PANTHER" id="PTHR30344">
    <property type="entry name" value="6-PHOSPHOGLUCONOLACTONASE-RELATED"/>
    <property type="match status" value="1"/>
</dbReference>
<keyword evidence="4" id="KW-1185">Reference proteome</keyword>
<comment type="caution">
    <text evidence="3">The sequence shown here is derived from an EMBL/GenBank/DDBJ whole genome shotgun (WGS) entry which is preliminary data.</text>
</comment>
<dbReference type="Gene3D" id="2.130.10.10">
    <property type="entry name" value="YVTN repeat-like/Quinoprotein amine dehydrogenase"/>
    <property type="match status" value="1"/>
</dbReference>
<reference evidence="3 4" key="1">
    <citation type="submission" date="2016-03" db="EMBL/GenBank/DDBJ databases">
        <title>Niastella vici sp. nov., isolated from farmland soil.</title>
        <authorList>
            <person name="Chen L."/>
            <person name="Wang D."/>
            <person name="Yang S."/>
            <person name="Wang G."/>
        </authorList>
    </citation>
    <scope>NUCLEOTIDE SEQUENCE [LARGE SCALE GENOMIC DNA]</scope>
    <source>
        <strain evidence="3 4">DJ57</strain>
    </source>
</reference>
<comment type="similarity">
    <text evidence="1">Belongs to the cycloisomerase 2 family.</text>
</comment>
<organism evidence="3 4">
    <name type="scientific">Niastella vici</name>
    <dbReference type="NCBI Taxonomy" id="1703345"/>
    <lineage>
        <taxon>Bacteria</taxon>
        <taxon>Pseudomonadati</taxon>
        <taxon>Bacteroidota</taxon>
        <taxon>Chitinophagia</taxon>
        <taxon>Chitinophagales</taxon>
        <taxon>Chitinophagaceae</taxon>
        <taxon>Niastella</taxon>
    </lineage>
</organism>
<evidence type="ECO:0000313" key="3">
    <source>
        <dbReference type="EMBL" id="OQP57020.1"/>
    </source>
</evidence>
<dbReference type="OrthoDB" id="9790815at2"/>
<accession>A0A1V9FFA7</accession>
<dbReference type="InterPro" id="IPR011048">
    <property type="entry name" value="Haem_d1_sf"/>
</dbReference>
<dbReference type="Proteomes" id="UP000192796">
    <property type="component" value="Unassembled WGS sequence"/>
</dbReference>
<dbReference type="InterPro" id="IPR015943">
    <property type="entry name" value="WD40/YVTN_repeat-like_dom_sf"/>
</dbReference>